<evidence type="ECO:0000313" key="8">
    <source>
        <dbReference type="EMBL" id="EFI91131.1"/>
    </source>
</evidence>
<dbReference type="InterPro" id="IPR013083">
    <property type="entry name" value="Znf_RING/FYVE/PHD"/>
</dbReference>
<protein>
    <recommendedName>
        <fullName evidence="10">RING-type domain-containing protein</fullName>
    </recommendedName>
</protein>
<evidence type="ECO:0000256" key="2">
    <source>
        <dbReference type="ARBA" id="ARBA00022771"/>
    </source>
</evidence>
<dbReference type="EMBL" id="GL377319">
    <property type="protein sequence ID" value="EFI91131.1"/>
    <property type="molecule type" value="Genomic_DNA"/>
</dbReference>
<dbReference type="SUPFAM" id="SSF57850">
    <property type="entry name" value="RING/U-box"/>
    <property type="match status" value="1"/>
</dbReference>
<dbReference type="PROSITE" id="PS51382">
    <property type="entry name" value="SPX"/>
    <property type="match status" value="1"/>
</dbReference>
<evidence type="ECO:0000313" key="9">
    <source>
        <dbReference type="Proteomes" id="UP000007431"/>
    </source>
</evidence>
<evidence type="ECO:0000256" key="5">
    <source>
        <dbReference type="SAM" id="MobiDB-lite"/>
    </source>
</evidence>
<evidence type="ECO:0000259" key="7">
    <source>
        <dbReference type="PROSITE" id="PS51382"/>
    </source>
</evidence>
<evidence type="ECO:0000256" key="3">
    <source>
        <dbReference type="ARBA" id="ARBA00022833"/>
    </source>
</evidence>
<name>D8QM21_SCHCM</name>
<keyword evidence="2 4" id="KW-0863">Zinc-finger</keyword>
<feature type="region of interest" description="Disordered" evidence="5">
    <location>
        <begin position="124"/>
        <end position="178"/>
    </location>
</feature>
<evidence type="ECO:0008006" key="10">
    <source>
        <dbReference type="Google" id="ProtNLM"/>
    </source>
</evidence>
<dbReference type="Gene3D" id="3.30.40.10">
    <property type="entry name" value="Zinc/RING finger domain, C3HC4 (zinc finger)"/>
    <property type="match status" value="1"/>
</dbReference>
<dbReference type="InterPro" id="IPR017907">
    <property type="entry name" value="Znf_RING_CS"/>
</dbReference>
<dbReference type="Pfam" id="PF00097">
    <property type="entry name" value="zf-C3HC4"/>
    <property type="match status" value="1"/>
</dbReference>
<keyword evidence="9" id="KW-1185">Reference proteome</keyword>
<feature type="compositionally biased region" description="Acidic residues" evidence="5">
    <location>
        <begin position="131"/>
        <end position="141"/>
    </location>
</feature>
<dbReference type="OMA" id="CIRCLIV"/>
<dbReference type="InParanoid" id="D8QM21"/>
<feature type="domain" description="RING-type" evidence="6">
    <location>
        <begin position="424"/>
        <end position="463"/>
    </location>
</feature>
<accession>D8QM21</accession>
<dbReference type="InterPro" id="IPR018957">
    <property type="entry name" value="Znf_C3HC4_RING-type"/>
</dbReference>
<dbReference type="GO" id="GO:0008270">
    <property type="term" value="F:zinc ion binding"/>
    <property type="evidence" value="ECO:0007669"/>
    <property type="project" value="UniProtKB-KW"/>
</dbReference>
<organism evidence="9">
    <name type="scientific">Schizophyllum commune (strain H4-8 / FGSC 9210)</name>
    <name type="common">Split gill fungus</name>
    <dbReference type="NCBI Taxonomy" id="578458"/>
    <lineage>
        <taxon>Eukaryota</taxon>
        <taxon>Fungi</taxon>
        <taxon>Dikarya</taxon>
        <taxon>Basidiomycota</taxon>
        <taxon>Agaricomycotina</taxon>
        <taxon>Agaricomycetes</taxon>
        <taxon>Agaricomycetidae</taxon>
        <taxon>Agaricales</taxon>
        <taxon>Schizophyllaceae</taxon>
        <taxon>Schizophyllum</taxon>
    </lineage>
</organism>
<dbReference type="InterPro" id="IPR001841">
    <property type="entry name" value="Znf_RING"/>
</dbReference>
<keyword evidence="3" id="KW-0862">Zinc</keyword>
<dbReference type="Pfam" id="PF03105">
    <property type="entry name" value="SPX"/>
    <property type="match status" value="1"/>
</dbReference>
<dbReference type="HOGENOM" id="CLU_017137_2_1_1"/>
<dbReference type="VEuPathDB" id="FungiDB:SCHCODRAFT_02642027"/>
<proteinExistence type="predicted"/>
<dbReference type="PROSITE" id="PS50089">
    <property type="entry name" value="ZF_RING_2"/>
    <property type="match status" value="1"/>
</dbReference>
<dbReference type="Proteomes" id="UP000007431">
    <property type="component" value="Unassembled WGS sequence"/>
</dbReference>
<keyword evidence="1" id="KW-0479">Metal-binding</keyword>
<feature type="compositionally biased region" description="Basic and acidic residues" evidence="5">
    <location>
        <begin position="55"/>
        <end position="68"/>
    </location>
</feature>
<dbReference type="InterPro" id="IPR004331">
    <property type="entry name" value="SPX_dom"/>
</dbReference>
<reference evidence="8 9" key="1">
    <citation type="journal article" date="2010" name="Nat. Biotechnol.">
        <title>Genome sequence of the model mushroom Schizophyllum commune.</title>
        <authorList>
            <person name="Ohm R.A."/>
            <person name="de Jong J.F."/>
            <person name="Lugones L.G."/>
            <person name="Aerts A."/>
            <person name="Kothe E."/>
            <person name="Stajich J.E."/>
            <person name="de Vries R.P."/>
            <person name="Record E."/>
            <person name="Levasseur A."/>
            <person name="Baker S.E."/>
            <person name="Bartholomew K.A."/>
            <person name="Coutinho P.M."/>
            <person name="Erdmann S."/>
            <person name="Fowler T.J."/>
            <person name="Gathman A.C."/>
            <person name="Lombard V."/>
            <person name="Henrissat B."/>
            <person name="Knabe N."/>
            <person name="Kuees U."/>
            <person name="Lilly W.W."/>
            <person name="Lindquist E."/>
            <person name="Lucas S."/>
            <person name="Magnuson J.K."/>
            <person name="Piumi F."/>
            <person name="Raudaskoski M."/>
            <person name="Salamov A."/>
            <person name="Schmutz J."/>
            <person name="Schwarze F.W.M.R."/>
            <person name="vanKuyk P.A."/>
            <person name="Horton J.S."/>
            <person name="Grigoriev I.V."/>
            <person name="Woesten H.A.B."/>
        </authorList>
    </citation>
    <scope>NUCLEOTIDE SEQUENCE [LARGE SCALE GENOMIC DNA]</scope>
    <source>
        <strain evidence="9">H4-8 / FGSC 9210</strain>
    </source>
</reference>
<dbReference type="STRING" id="578458.D8QM21"/>
<feature type="domain" description="SPX" evidence="7">
    <location>
        <begin position="1"/>
        <end position="374"/>
    </location>
</feature>
<evidence type="ECO:0000256" key="4">
    <source>
        <dbReference type="PROSITE-ProRule" id="PRU00175"/>
    </source>
</evidence>
<feature type="region of interest" description="Disordered" evidence="5">
    <location>
        <begin position="55"/>
        <end position="81"/>
    </location>
</feature>
<gene>
    <name evidence="8" type="ORF">SCHCODRAFT_62582</name>
</gene>
<evidence type="ECO:0000256" key="1">
    <source>
        <dbReference type="ARBA" id="ARBA00022723"/>
    </source>
</evidence>
<evidence type="ECO:0000259" key="6">
    <source>
        <dbReference type="PROSITE" id="PS50089"/>
    </source>
</evidence>
<sequence length="522" mass="58147">MHFGKTYAQLLLDLPPELRDNAIQYRQLKKLINQVVRELTALGLSPQVLHELLDDHDSSENDKGKQRAEPSPIPEGEGDPCVPRVVYEFNHTSGKIEPRLRLRVGASLPHLAPTLYRLRSSVSGNIHTDDEPTIEDAEEADSGAGPSMNVLHDMRRSSTDASTSSAVEEISTADHVSPDSVEDEEIIIPLPSDEAFFALLFTALQSLSTHLESLKADFAHSLRDLARSISDTARPVSSTNPKFTPHSSAEHPGVLHVSAAKNASDLYTWRSIFQLYVEAEIFESQGERNRGERDIQKAEERLKLFADQIAKQGLADPSKLKLTQSREALQRFLELNAVILNVKKLQYANAEALRKILKKHAKRTALPLDNHADGGHGALMRQNQAVIIDLLQSSPSANSLAHLLVQSMTETLLPIIPHLEDYSCLICTDVAFKPIRLACGHLFCVRCLVKMQKRGKGQCPMCRANVVLQADRSNVDWALINFIEDWFPVEARKKLRANEKEAAEEQLEELGLTPEDVRCVVM</sequence>
<dbReference type="PROSITE" id="PS00518">
    <property type="entry name" value="ZF_RING_1"/>
    <property type="match status" value="1"/>
</dbReference>
<dbReference type="AlphaFoldDB" id="D8QM21"/>
<dbReference type="SMART" id="SM00184">
    <property type="entry name" value="RING"/>
    <property type="match status" value="1"/>
</dbReference>
<dbReference type="PANTHER" id="PTHR23327:SF51">
    <property type="entry name" value="TRANSCRIPTIONAL REGULATOR OF YEAST FORM ADHERENCE 3"/>
    <property type="match status" value="1"/>
</dbReference>
<dbReference type="PANTHER" id="PTHR23327">
    <property type="entry name" value="RING FINGER PROTEIN 127"/>
    <property type="match status" value="1"/>
</dbReference>
<dbReference type="eggNOG" id="KOG4159">
    <property type="taxonomic scope" value="Eukaryota"/>
</dbReference>